<gene>
    <name evidence="2" type="ORF">MKW98_022297</name>
</gene>
<dbReference type="Proteomes" id="UP001202328">
    <property type="component" value="Unassembled WGS sequence"/>
</dbReference>
<dbReference type="PANTHER" id="PTHR31900:SF32">
    <property type="entry name" value="F-BOX_RNI_FBD-LIKE DOMAIN PROTEIN"/>
    <property type="match status" value="1"/>
</dbReference>
<evidence type="ECO:0000313" key="3">
    <source>
        <dbReference type="Proteomes" id="UP001202328"/>
    </source>
</evidence>
<reference evidence="2" key="1">
    <citation type="submission" date="2022-04" db="EMBL/GenBank/DDBJ databases">
        <title>A functionally conserved STORR gene fusion in Papaver species that diverged 16.8 million years ago.</title>
        <authorList>
            <person name="Catania T."/>
        </authorList>
    </citation>
    <scope>NUCLEOTIDE SEQUENCE</scope>
    <source>
        <strain evidence="2">S-188037</strain>
    </source>
</reference>
<accession>A0AAD4T6K6</accession>
<sequence>MNFHLPMLKYLKLSGLSICKRELTTKLFSSCPVLESLIIKRCCVNLDNVYATKLKDFKVKSNDYGSQEGNMIRLYAPNLTSFICGSCLSHDYSLESLSSLVTADFRMTLQDNDEDYDSYLTDSAECKKHVSQSMMNLLRGIHNVKDLILPDCFLQVISGASKLLECQSPQLSNLRILELQTYLRKNCFPAIAYLLKNSPKLESLYIQINKDYSDEPLIYPFCDEIISDPQNIGDDWETEVSLPCMMHHLKFVKLIPVQGRINELKFLELLLRNAAVLERVILCCEWGPGKTTTRLTNFSEKLRTFPRVSSAVTFMCF</sequence>
<evidence type="ECO:0000313" key="2">
    <source>
        <dbReference type="EMBL" id="KAI3939429.1"/>
    </source>
</evidence>
<proteinExistence type="predicted"/>
<dbReference type="Gene3D" id="3.80.10.10">
    <property type="entry name" value="Ribonuclease Inhibitor"/>
    <property type="match status" value="1"/>
</dbReference>
<feature type="domain" description="FBD" evidence="1">
    <location>
        <begin position="243"/>
        <end position="282"/>
    </location>
</feature>
<name>A0AAD4T6K6_9MAGN</name>
<comment type="caution">
    <text evidence="2">The sequence shown here is derived from an EMBL/GenBank/DDBJ whole genome shotgun (WGS) entry which is preliminary data.</text>
</comment>
<dbReference type="EMBL" id="JAJJMB010005364">
    <property type="protein sequence ID" value="KAI3939429.1"/>
    <property type="molecule type" value="Genomic_DNA"/>
</dbReference>
<dbReference type="AlphaFoldDB" id="A0AAD4T6K6"/>
<protein>
    <recommendedName>
        <fullName evidence="1">FBD domain-containing protein</fullName>
    </recommendedName>
</protein>
<dbReference type="SUPFAM" id="SSF52047">
    <property type="entry name" value="RNI-like"/>
    <property type="match status" value="1"/>
</dbReference>
<dbReference type="InterPro" id="IPR006566">
    <property type="entry name" value="FBD"/>
</dbReference>
<dbReference type="Pfam" id="PF08387">
    <property type="entry name" value="FBD"/>
    <property type="match status" value="1"/>
</dbReference>
<dbReference type="InterPro" id="IPR032675">
    <property type="entry name" value="LRR_dom_sf"/>
</dbReference>
<dbReference type="PANTHER" id="PTHR31900">
    <property type="entry name" value="F-BOX/RNI SUPERFAMILY PROTEIN-RELATED"/>
    <property type="match status" value="1"/>
</dbReference>
<evidence type="ECO:0000259" key="1">
    <source>
        <dbReference type="Pfam" id="PF08387"/>
    </source>
</evidence>
<organism evidence="2 3">
    <name type="scientific">Papaver atlanticum</name>
    <dbReference type="NCBI Taxonomy" id="357466"/>
    <lineage>
        <taxon>Eukaryota</taxon>
        <taxon>Viridiplantae</taxon>
        <taxon>Streptophyta</taxon>
        <taxon>Embryophyta</taxon>
        <taxon>Tracheophyta</taxon>
        <taxon>Spermatophyta</taxon>
        <taxon>Magnoliopsida</taxon>
        <taxon>Ranunculales</taxon>
        <taxon>Papaveraceae</taxon>
        <taxon>Papaveroideae</taxon>
        <taxon>Papaver</taxon>
    </lineage>
</organism>
<dbReference type="InterPro" id="IPR050232">
    <property type="entry name" value="FBL13/AtMIF1-like"/>
</dbReference>
<keyword evidence="3" id="KW-1185">Reference proteome</keyword>